<dbReference type="RefSeq" id="WP_347920937.1">
    <property type="nucleotide sequence ID" value="NZ_JBDXMX010000004.1"/>
</dbReference>
<dbReference type="PANTHER" id="PTHR44846:SF1">
    <property type="entry name" value="MANNOSYL-D-GLYCERATE TRANSPORT_METABOLISM SYSTEM REPRESSOR MNGR-RELATED"/>
    <property type="match status" value="1"/>
</dbReference>
<dbReference type="InterPro" id="IPR036388">
    <property type="entry name" value="WH-like_DNA-bd_sf"/>
</dbReference>
<protein>
    <submittedName>
        <fullName evidence="5">GntR family transcriptional regulator</fullName>
    </submittedName>
</protein>
<gene>
    <name evidence="5" type="ORF">ABDK96_11575</name>
</gene>
<evidence type="ECO:0000259" key="4">
    <source>
        <dbReference type="PROSITE" id="PS50949"/>
    </source>
</evidence>
<name>A0ABV0ILE7_9MICC</name>
<evidence type="ECO:0000313" key="6">
    <source>
        <dbReference type="Proteomes" id="UP001484097"/>
    </source>
</evidence>
<dbReference type="Proteomes" id="UP001484097">
    <property type="component" value="Unassembled WGS sequence"/>
</dbReference>
<dbReference type="Gene3D" id="3.40.1410.10">
    <property type="entry name" value="Chorismate lyase-like"/>
    <property type="match status" value="1"/>
</dbReference>
<dbReference type="InterPro" id="IPR000524">
    <property type="entry name" value="Tscrpt_reg_HTH_GntR"/>
</dbReference>
<dbReference type="CDD" id="cd07377">
    <property type="entry name" value="WHTH_GntR"/>
    <property type="match status" value="1"/>
</dbReference>
<accession>A0ABV0ILE7</accession>
<evidence type="ECO:0000313" key="5">
    <source>
        <dbReference type="EMBL" id="MEO9248322.1"/>
    </source>
</evidence>
<keyword evidence="3" id="KW-0804">Transcription</keyword>
<dbReference type="InterPro" id="IPR028978">
    <property type="entry name" value="Chorismate_lyase_/UTRA_dom_sf"/>
</dbReference>
<comment type="caution">
    <text evidence="5">The sequence shown here is derived from an EMBL/GenBank/DDBJ whole genome shotgun (WGS) entry which is preliminary data.</text>
</comment>
<dbReference type="SUPFAM" id="SSF64288">
    <property type="entry name" value="Chorismate lyase-like"/>
    <property type="match status" value="1"/>
</dbReference>
<dbReference type="PRINTS" id="PR00035">
    <property type="entry name" value="HTHGNTR"/>
</dbReference>
<evidence type="ECO:0000256" key="3">
    <source>
        <dbReference type="ARBA" id="ARBA00023163"/>
    </source>
</evidence>
<dbReference type="InterPro" id="IPR050679">
    <property type="entry name" value="Bact_HTH_transcr_reg"/>
</dbReference>
<feature type="domain" description="HTH gntR-type" evidence="4">
    <location>
        <begin position="3"/>
        <end position="71"/>
    </location>
</feature>
<keyword evidence="1" id="KW-0805">Transcription regulation</keyword>
<dbReference type="SMART" id="SM00866">
    <property type="entry name" value="UTRA"/>
    <property type="match status" value="1"/>
</dbReference>
<organism evidence="5 6">
    <name type="scientific">Citricoccus nitrophenolicus</name>
    <dbReference type="NCBI Taxonomy" id="863575"/>
    <lineage>
        <taxon>Bacteria</taxon>
        <taxon>Bacillati</taxon>
        <taxon>Actinomycetota</taxon>
        <taxon>Actinomycetes</taxon>
        <taxon>Micrococcales</taxon>
        <taxon>Micrococcaceae</taxon>
        <taxon>Citricoccus</taxon>
    </lineage>
</organism>
<dbReference type="InterPro" id="IPR011663">
    <property type="entry name" value="UTRA"/>
</dbReference>
<dbReference type="PANTHER" id="PTHR44846">
    <property type="entry name" value="MANNOSYL-D-GLYCERATE TRANSPORT/METABOLISM SYSTEM REPRESSOR MNGR-RELATED"/>
    <property type="match status" value="1"/>
</dbReference>
<keyword evidence="6" id="KW-1185">Reference proteome</keyword>
<dbReference type="Gene3D" id="1.10.10.10">
    <property type="entry name" value="Winged helix-like DNA-binding domain superfamily/Winged helix DNA-binding domain"/>
    <property type="match status" value="1"/>
</dbReference>
<keyword evidence="2" id="KW-0238">DNA-binding</keyword>
<proteinExistence type="predicted"/>
<dbReference type="EMBL" id="JBDXMX010000004">
    <property type="protein sequence ID" value="MEO9248322.1"/>
    <property type="molecule type" value="Genomic_DNA"/>
</dbReference>
<reference evidence="5 6" key="1">
    <citation type="submission" date="2024-05" db="EMBL/GenBank/DDBJ databases">
        <authorList>
            <person name="Yi C."/>
        </authorList>
    </citation>
    <scope>NUCLEOTIDE SEQUENCE [LARGE SCALE GENOMIC DNA]</scope>
    <source>
        <strain evidence="5 6">XS13</strain>
    </source>
</reference>
<dbReference type="InterPro" id="IPR036390">
    <property type="entry name" value="WH_DNA-bd_sf"/>
</dbReference>
<sequence>MAMAQYQQIRANLEARITSGELLPGDKMPTEAELQQLHGVSRSVAQRVLNELAQAGLVVRRKRVGTHVSQGALQINVMRSVDPHVGATHIPGIIKVVSAVVVPASKAHTELADTDPDEPVMEITRVRHDLVKDEPIVVEISVVPFRLAPDLLDEDLAQVMIRRYFTDHGVSIARSRMYFDPVLLDNGIADLLGVGAGIPVLKRRRVMWQPDGRIAESAAYYLRPGAVEFFIEYSDPNEQETAKHQVRETPAG</sequence>
<dbReference type="PROSITE" id="PS50949">
    <property type="entry name" value="HTH_GNTR"/>
    <property type="match status" value="1"/>
</dbReference>
<dbReference type="SMART" id="SM00345">
    <property type="entry name" value="HTH_GNTR"/>
    <property type="match status" value="1"/>
</dbReference>
<dbReference type="Pfam" id="PF07702">
    <property type="entry name" value="UTRA"/>
    <property type="match status" value="1"/>
</dbReference>
<evidence type="ECO:0000256" key="2">
    <source>
        <dbReference type="ARBA" id="ARBA00023125"/>
    </source>
</evidence>
<dbReference type="SUPFAM" id="SSF46785">
    <property type="entry name" value="Winged helix' DNA-binding domain"/>
    <property type="match status" value="1"/>
</dbReference>
<evidence type="ECO:0000256" key="1">
    <source>
        <dbReference type="ARBA" id="ARBA00023015"/>
    </source>
</evidence>
<dbReference type="Pfam" id="PF00392">
    <property type="entry name" value="GntR"/>
    <property type="match status" value="1"/>
</dbReference>